<dbReference type="RefSeq" id="WP_344558333.1">
    <property type="nucleotide sequence ID" value="NZ_BAAANS010000078.1"/>
</dbReference>
<protein>
    <submittedName>
        <fullName evidence="2">Uncharacterized protein</fullName>
    </submittedName>
</protein>
<evidence type="ECO:0000313" key="3">
    <source>
        <dbReference type="Proteomes" id="UP001500897"/>
    </source>
</evidence>
<gene>
    <name evidence="2" type="ORF">GCM10009759_70980</name>
</gene>
<sequence>MEIMTWDDQGDGIYVPVHQEPVDCPGDQEPEPHPEDCADCAGSGFTFEGGYRHLCLRSRLPAPHPPVDDPWASAPAYSAGDTRPF</sequence>
<keyword evidence="3" id="KW-1185">Reference proteome</keyword>
<dbReference type="Proteomes" id="UP001500897">
    <property type="component" value="Unassembled WGS sequence"/>
</dbReference>
<name>A0ABP5JQN2_9ACTN</name>
<comment type="caution">
    <text evidence="2">The sequence shown here is derived from an EMBL/GenBank/DDBJ whole genome shotgun (WGS) entry which is preliminary data.</text>
</comment>
<organism evidence="2 3">
    <name type="scientific">Kitasatospora saccharophila</name>
    <dbReference type="NCBI Taxonomy" id="407973"/>
    <lineage>
        <taxon>Bacteria</taxon>
        <taxon>Bacillati</taxon>
        <taxon>Actinomycetota</taxon>
        <taxon>Actinomycetes</taxon>
        <taxon>Kitasatosporales</taxon>
        <taxon>Streptomycetaceae</taxon>
        <taxon>Kitasatospora</taxon>
    </lineage>
</organism>
<feature type="region of interest" description="Disordered" evidence="1">
    <location>
        <begin position="64"/>
        <end position="85"/>
    </location>
</feature>
<accession>A0ABP5JQN2</accession>
<dbReference type="EMBL" id="BAAANS010000078">
    <property type="protein sequence ID" value="GAA2121359.1"/>
    <property type="molecule type" value="Genomic_DNA"/>
</dbReference>
<proteinExistence type="predicted"/>
<reference evidence="3" key="1">
    <citation type="journal article" date="2019" name="Int. J. Syst. Evol. Microbiol.">
        <title>The Global Catalogue of Microorganisms (GCM) 10K type strain sequencing project: providing services to taxonomists for standard genome sequencing and annotation.</title>
        <authorList>
            <consortium name="The Broad Institute Genomics Platform"/>
            <consortium name="The Broad Institute Genome Sequencing Center for Infectious Disease"/>
            <person name="Wu L."/>
            <person name="Ma J."/>
        </authorList>
    </citation>
    <scope>NUCLEOTIDE SEQUENCE [LARGE SCALE GENOMIC DNA]</scope>
    <source>
        <strain evidence="3">JCM 14559</strain>
    </source>
</reference>
<evidence type="ECO:0000313" key="2">
    <source>
        <dbReference type="EMBL" id="GAA2121359.1"/>
    </source>
</evidence>
<evidence type="ECO:0000256" key="1">
    <source>
        <dbReference type="SAM" id="MobiDB-lite"/>
    </source>
</evidence>